<keyword evidence="1" id="KW-0378">Hydrolase</keyword>
<dbReference type="InterPro" id="IPR051056">
    <property type="entry name" value="Glycosyl_Hydrolase_73"/>
</dbReference>
<evidence type="ECO:0000259" key="2">
    <source>
        <dbReference type="SMART" id="SM00047"/>
    </source>
</evidence>
<dbReference type="Proteomes" id="UP001056035">
    <property type="component" value="Chromosome"/>
</dbReference>
<protein>
    <submittedName>
        <fullName evidence="3">Glucosaminidase domain-containing protein</fullName>
    </submittedName>
</protein>
<dbReference type="RefSeq" id="WP_254571592.1">
    <property type="nucleotide sequence ID" value="NZ_CP098502.1"/>
</dbReference>
<proteinExistence type="predicted"/>
<dbReference type="PANTHER" id="PTHR33308">
    <property type="entry name" value="PEPTIDOGLYCAN HYDROLASE FLGJ"/>
    <property type="match status" value="1"/>
</dbReference>
<evidence type="ECO:0000313" key="3">
    <source>
        <dbReference type="EMBL" id="UTI64900.1"/>
    </source>
</evidence>
<feature type="domain" description="Mannosyl-glycoprotein endo-beta-N-acetylglucosamidase-like" evidence="2">
    <location>
        <begin position="124"/>
        <end position="288"/>
    </location>
</feature>
<dbReference type="PANTHER" id="PTHR33308:SF9">
    <property type="entry name" value="PEPTIDOGLYCAN HYDROLASE FLGJ"/>
    <property type="match status" value="1"/>
</dbReference>
<reference evidence="3 4" key="1">
    <citation type="submission" date="2022-06" db="EMBL/GenBank/DDBJ databases">
        <title>Paraconexibacter antarcticus.</title>
        <authorList>
            <person name="Kim C.S."/>
        </authorList>
    </citation>
    <scope>NUCLEOTIDE SEQUENCE [LARGE SCALE GENOMIC DNA]</scope>
    <source>
        <strain evidence="3 4">02-257</strain>
    </source>
</reference>
<gene>
    <name evidence="3" type="ORF">NBH00_01525</name>
</gene>
<keyword evidence="4" id="KW-1185">Reference proteome</keyword>
<accession>A0ABY5DTU2</accession>
<dbReference type="Pfam" id="PF01832">
    <property type="entry name" value="Glucosaminidase"/>
    <property type="match status" value="1"/>
</dbReference>
<name>A0ABY5DTU2_9ACTN</name>
<dbReference type="InterPro" id="IPR002901">
    <property type="entry name" value="MGlyc_endo_b_GlcNAc-like_dom"/>
</dbReference>
<sequence length="306" mass="31537">MLGGLAPGVALAQVKGTVLSPDRTTVAARDAPGGRLVVRVKHGKRLRITCQTSGRVANGPTGRSNIWDRVIVGTRRLYVADAVLRTHAAPGVLVAKLCGAPALDPAPNPGTTSGACGIISPVAQLPPYPSRATFISAAVPGAQQSARETGVPASVTLAQAILETASGTIAAGANNYFGIKASAVAGVPVGVYGWGVYGAGCVLRKTGEVIKGRMVTTIGAFRAYQSLEASIRDHGARLLANDVYRPAFAYTDDPEKFARIIARHYATDPAYGDKVVALMRSEKLQQYDVAPTAAPGDPTGGASPGR</sequence>
<evidence type="ECO:0000256" key="1">
    <source>
        <dbReference type="ARBA" id="ARBA00022801"/>
    </source>
</evidence>
<evidence type="ECO:0000313" key="4">
    <source>
        <dbReference type="Proteomes" id="UP001056035"/>
    </source>
</evidence>
<dbReference type="EMBL" id="CP098502">
    <property type="protein sequence ID" value="UTI64900.1"/>
    <property type="molecule type" value="Genomic_DNA"/>
</dbReference>
<dbReference type="Gene3D" id="1.10.530.10">
    <property type="match status" value="1"/>
</dbReference>
<dbReference type="SMART" id="SM00047">
    <property type="entry name" value="LYZ2"/>
    <property type="match status" value="1"/>
</dbReference>
<organism evidence="3 4">
    <name type="scientific">Paraconexibacter antarcticus</name>
    <dbReference type="NCBI Taxonomy" id="2949664"/>
    <lineage>
        <taxon>Bacteria</taxon>
        <taxon>Bacillati</taxon>
        <taxon>Actinomycetota</taxon>
        <taxon>Thermoleophilia</taxon>
        <taxon>Solirubrobacterales</taxon>
        <taxon>Paraconexibacteraceae</taxon>
        <taxon>Paraconexibacter</taxon>
    </lineage>
</organism>